<dbReference type="PIRSF" id="PIRSF001369">
    <property type="entry name" value="Citrate_synth"/>
    <property type="match status" value="1"/>
</dbReference>
<dbReference type="KEGG" id="hdf:AArcSl_0703"/>
<comment type="catalytic activity">
    <reaction evidence="5 6">
        <text>oxaloacetate + acetyl-CoA + H2O = citrate + CoA + H(+)</text>
        <dbReference type="Rhea" id="RHEA:16845"/>
        <dbReference type="ChEBI" id="CHEBI:15377"/>
        <dbReference type="ChEBI" id="CHEBI:15378"/>
        <dbReference type="ChEBI" id="CHEBI:16452"/>
        <dbReference type="ChEBI" id="CHEBI:16947"/>
        <dbReference type="ChEBI" id="CHEBI:57287"/>
        <dbReference type="ChEBI" id="CHEBI:57288"/>
        <dbReference type="EC" id="2.3.3.16"/>
    </reaction>
</comment>
<dbReference type="SUPFAM" id="SSF48256">
    <property type="entry name" value="Citrate synthase"/>
    <property type="match status" value="1"/>
</dbReference>
<reference evidence="10" key="1">
    <citation type="submission" date="2017-11" db="EMBL/GenBank/DDBJ databases">
        <title>Phenotypic and genomic properties of facultatively anaerobic sulfur-reducing natronoarchaea from hypersaline soda lakes.</title>
        <authorList>
            <person name="Sorokin D.Y."/>
            <person name="Kublanov I.V."/>
            <person name="Roman P."/>
            <person name="Sinninghe Damste J.S."/>
            <person name="Golyshin P.N."/>
            <person name="Rojo D."/>
            <person name="Ciordia S."/>
            <person name="Mena M.D.C."/>
            <person name="Ferrer M."/>
            <person name="Messina E."/>
            <person name="Smedile F."/>
            <person name="La Spada G."/>
            <person name="La Cono V."/>
            <person name="Yakimov M.M."/>
        </authorList>
    </citation>
    <scope>NUCLEOTIDE SEQUENCE [LARGE SCALE GENOMIC DNA]</scope>
    <source>
        <strain evidence="10">AArc-Sl</strain>
    </source>
</reference>
<dbReference type="InterPro" id="IPR036969">
    <property type="entry name" value="Citrate_synthase_sf"/>
</dbReference>
<dbReference type="AlphaFoldDB" id="A0A343TGY0"/>
<dbReference type="InterPro" id="IPR024176">
    <property type="entry name" value="Citrate_synthase_bac-typ"/>
</dbReference>
<comment type="similarity">
    <text evidence="2 6 8">Belongs to the citrate synthase family.</text>
</comment>
<dbReference type="Gene3D" id="1.10.580.10">
    <property type="entry name" value="Citrate Synthase, domain 1"/>
    <property type="match status" value="1"/>
</dbReference>
<comment type="pathway">
    <text evidence="1">Carbohydrate metabolism; tricarboxylic acid cycle.</text>
</comment>
<dbReference type="PRINTS" id="PR00143">
    <property type="entry name" value="CITRTSNTHASE"/>
</dbReference>
<dbReference type="NCBIfam" id="NF041301">
    <property type="entry name" value="Cit_synth_Halo_CitZ"/>
    <property type="match status" value="1"/>
</dbReference>
<feature type="active site" evidence="7">
    <location>
        <position position="272"/>
    </location>
</feature>
<dbReference type="GO" id="GO:0005829">
    <property type="term" value="C:cytosol"/>
    <property type="evidence" value="ECO:0007669"/>
    <property type="project" value="TreeGrafter"/>
</dbReference>
<evidence type="ECO:0000256" key="5">
    <source>
        <dbReference type="ARBA" id="ARBA00049288"/>
    </source>
</evidence>
<dbReference type="InterPro" id="IPR002020">
    <property type="entry name" value="Citrate_synthase"/>
</dbReference>
<evidence type="ECO:0000313" key="10">
    <source>
        <dbReference type="Proteomes" id="UP000263012"/>
    </source>
</evidence>
<evidence type="ECO:0000256" key="2">
    <source>
        <dbReference type="ARBA" id="ARBA00010566"/>
    </source>
</evidence>
<proteinExistence type="inferred from homology"/>
<dbReference type="Proteomes" id="UP000263012">
    <property type="component" value="Chromosome"/>
</dbReference>
<dbReference type="OrthoDB" id="21302at2157"/>
<dbReference type="EMBL" id="CP025066">
    <property type="protein sequence ID" value="AUX08352.1"/>
    <property type="molecule type" value="Genomic_DNA"/>
</dbReference>
<organism evidence="9 10">
    <name type="scientific">Halalkaliarchaeum desulfuricum</name>
    <dbReference type="NCBI Taxonomy" id="2055893"/>
    <lineage>
        <taxon>Archaea</taxon>
        <taxon>Methanobacteriati</taxon>
        <taxon>Methanobacteriota</taxon>
        <taxon>Stenosarchaea group</taxon>
        <taxon>Halobacteria</taxon>
        <taxon>Halobacteriales</taxon>
        <taxon>Haloferacaceae</taxon>
        <taxon>Halalkaliarchaeum</taxon>
    </lineage>
</organism>
<keyword evidence="4 6" id="KW-0808">Transferase</keyword>
<dbReference type="Gene3D" id="1.10.230.10">
    <property type="entry name" value="Cytochrome P450-Terp, domain 2"/>
    <property type="match status" value="1"/>
</dbReference>
<dbReference type="InterPro" id="IPR016143">
    <property type="entry name" value="Citrate_synth-like_sm_a-sub"/>
</dbReference>
<dbReference type="InterPro" id="IPR016142">
    <property type="entry name" value="Citrate_synth-like_lrg_a-sub"/>
</dbReference>
<evidence type="ECO:0000256" key="7">
    <source>
        <dbReference type="PIRSR" id="PIRSR001369-1"/>
    </source>
</evidence>
<dbReference type="GeneID" id="37877047"/>
<feature type="active site" evidence="7">
    <location>
        <position position="328"/>
    </location>
</feature>
<evidence type="ECO:0000313" key="9">
    <source>
        <dbReference type="EMBL" id="AUX08352.1"/>
    </source>
</evidence>
<dbReference type="InterPro" id="IPR054872">
    <property type="entry name" value="Cit_synth_Halo_CitZ"/>
</dbReference>
<dbReference type="InterPro" id="IPR011278">
    <property type="entry name" value="2-MeCitrate/Citrate_synth_II"/>
</dbReference>
<accession>A0A343TGY0</accession>
<keyword evidence="10" id="KW-1185">Reference proteome</keyword>
<evidence type="ECO:0000256" key="3">
    <source>
        <dbReference type="ARBA" id="ARBA00022532"/>
    </source>
</evidence>
<evidence type="ECO:0000256" key="4">
    <source>
        <dbReference type="ARBA" id="ARBA00022679"/>
    </source>
</evidence>
<dbReference type="EC" id="2.3.3.16" evidence="6"/>
<dbReference type="PANTHER" id="PTHR11739">
    <property type="entry name" value="CITRATE SYNTHASE"/>
    <property type="match status" value="1"/>
</dbReference>
<dbReference type="Pfam" id="PF00285">
    <property type="entry name" value="Citrate_synt"/>
    <property type="match status" value="1"/>
</dbReference>
<keyword evidence="9" id="KW-0012">Acyltransferase</keyword>
<sequence>MVELLQEITRPELNRGLEGVVVDSSSLSDIDGDAGRLIYRGYEIEDLATGASFEEVLHLLWHGELPDRDELEAFVEPMAQERPVGDGVLELMAELARQDEDPMAALRTGVSMLSAYDPEPDAEPEDMAAMARDGRRITAKIPTVLAAFDRYRRGEEPIEPRADLGHAENFLYMLTGEEPDEIAAETFDMALTLHADHGLNASTFTTMVIVSTYADVYNAVTGGIGALAGHWHGGANQDVMYTLMDLDESGLDPIEWVEQTLEEGGRIPGWGHRVYNVKDPRAKILEERSALLAESTGETKWHDYTTAVERYLTDEIGLPEKNIAPNVDFYSGSVYYQLGIPIDLYTPIFAMSRVGGWMAHILEYVEDNRLIRPRARYVGPTSQEFVPLEER</sequence>
<dbReference type="NCBIfam" id="TIGR01800">
    <property type="entry name" value="cit_synth_II"/>
    <property type="match status" value="1"/>
</dbReference>
<evidence type="ECO:0000256" key="1">
    <source>
        <dbReference type="ARBA" id="ARBA00005163"/>
    </source>
</evidence>
<evidence type="ECO:0000256" key="6">
    <source>
        <dbReference type="PIRNR" id="PIRNR001369"/>
    </source>
</evidence>
<dbReference type="GO" id="GO:0006099">
    <property type="term" value="P:tricarboxylic acid cycle"/>
    <property type="evidence" value="ECO:0007669"/>
    <property type="project" value="UniProtKB-UniPathway"/>
</dbReference>
<dbReference type="GO" id="GO:0005975">
    <property type="term" value="P:carbohydrate metabolic process"/>
    <property type="evidence" value="ECO:0007669"/>
    <property type="project" value="TreeGrafter"/>
</dbReference>
<dbReference type="RefSeq" id="WP_119815137.1">
    <property type="nucleotide sequence ID" value="NZ_CP025066.1"/>
</dbReference>
<dbReference type="UniPathway" id="UPA00223"/>
<evidence type="ECO:0000256" key="8">
    <source>
        <dbReference type="RuleBase" id="RU000441"/>
    </source>
</evidence>
<dbReference type="PANTHER" id="PTHR11739:SF4">
    <property type="entry name" value="CITRATE SYNTHASE, PEROXISOMAL"/>
    <property type="match status" value="1"/>
</dbReference>
<name>A0A343TGY0_9EURY</name>
<protein>
    <recommendedName>
        <fullName evidence="6 8">Citrate synthase</fullName>
        <ecNumber evidence="6">2.3.3.16</ecNumber>
    </recommendedName>
</protein>
<gene>
    <name evidence="9" type="primary">gltA2</name>
    <name evidence="9" type="ORF">AArcSl_0703</name>
</gene>
<keyword evidence="3" id="KW-0816">Tricarboxylic acid cycle</keyword>
<dbReference type="GO" id="GO:0036440">
    <property type="term" value="F:citrate synthase activity"/>
    <property type="evidence" value="ECO:0007669"/>
    <property type="project" value="UniProtKB-EC"/>
</dbReference>